<name>A0ACC0ARK3_CATRO</name>
<dbReference type="EMBL" id="CM044705">
    <property type="protein sequence ID" value="KAI5662101.1"/>
    <property type="molecule type" value="Genomic_DNA"/>
</dbReference>
<comment type="caution">
    <text evidence="1">The sequence shown here is derived from an EMBL/GenBank/DDBJ whole genome shotgun (WGS) entry which is preliminary data.</text>
</comment>
<protein>
    <submittedName>
        <fullName evidence="1">Uncharacterized protein</fullName>
    </submittedName>
</protein>
<proteinExistence type="predicted"/>
<evidence type="ECO:0000313" key="1">
    <source>
        <dbReference type="EMBL" id="KAI5662101.1"/>
    </source>
</evidence>
<gene>
    <name evidence="1" type="ORF">M9H77_21424</name>
</gene>
<keyword evidence="2" id="KW-1185">Reference proteome</keyword>
<dbReference type="Proteomes" id="UP001060085">
    <property type="component" value="Linkage Group LG05"/>
</dbReference>
<evidence type="ECO:0000313" key="2">
    <source>
        <dbReference type="Proteomes" id="UP001060085"/>
    </source>
</evidence>
<organism evidence="1 2">
    <name type="scientific">Catharanthus roseus</name>
    <name type="common">Madagascar periwinkle</name>
    <name type="synonym">Vinca rosea</name>
    <dbReference type="NCBI Taxonomy" id="4058"/>
    <lineage>
        <taxon>Eukaryota</taxon>
        <taxon>Viridiplantae</taxon>
        <taxon>Streptophyta</taxon>
        <taxon>Embryophyta</taxon>
        <taxon>Tracheophyta</taxon>
        <taxon>Spermatophyta</taxon>
        <taxon>Magnoliopsida</taxon>
        <taxon>eudicotyledons</taxon>
        <taxon>Gunneridae</taxon>
        <taxon>Pentapetalae</taxon>
        <taxon>asterids</taxon>
        <taxon>lamiids</taxon>
        <taxon>Gentianales</taxon>
        <taxon>Apocynaceae</taxon>
        <taxon>Rauvolfioideae</taxon>
        <taxon>Vinceae</taxon>
        <taxon>Catharanthinae</taxon>
        <taxon>Catharanthus</taxon>
    </lineage>
</organism>
<sequence length="241" mass="27455">MVPLIFTLSALICSSYVNAAEADNIHSSSKHKVHEISSRLLSEITVHGFLLWASFGFLMPIALLVMRTSKKEECGRRLKILVYTHATLQILSVLLITIGAVMSVKNFDNSFSNEHQRLGLALYGFVWLQILIGIFRPVRGSKGRSIWYFVHWLLGTAVSLLGIINIYTGLRAYHRKTSRSTRIWTIIFTAEISVIILFYLIQEKWDYIRRQGVILGHEPVQPTEQEISPRNKLKETVGEPC</sequence>
<reference evidence="2" key="1">
    <citation type="journal article" date="2023" name="Nat. Plants">
        <title>Single-cell RNA sequencing provides a high-resolution roadmap for understanding the multicellular compartmentation of specialized metabolism.</title>
        <authorList>
            <person name="Sun S."/>
            <person name="Shen X."/>
            <person name="Li Y."/>
            <person name="Li Y."/>
            <person name="Wang S."/>
            <person name="Li R."/>
            <person name="Zhang H."/>
            <person name="Shen G."/>
            <person name="Guo B."/>
            <person name="Wei J."/>
            <person name="Xu J."/>
            <person name="St-Pierre B."/>
            <person name="Chen S."/>
            <person name="Sun C."/>
        </authorList>
    </citation>
    <scope>NUCLEOTIDE SEQUENCE [LARGE SCALE GENOMIC DNA]</scope>
</reference>
<accession>A0ACC0ARK3</accession>